<accession>A0ABW0LIM7</accession>
<dbReference type="PANTHER" id="PTHR34109">
    <property type="entry name" value="BNAUNNG04460D PROTEIN-RELATED"/>
    <property type="match status" value="1"/>
</dbReference>
<dbReference type="InterPro" id="IPR029068">
    <property type="entry name" value="Glyas_Bleomycin-R_OHBP_Dase"/>
</dbReference>
<evidence type="ECO:0000259" key="1">
    <source>
        <dbReference type="PROSITE" id="PS51819"/>
    </source>
</evidence>
<dbReference type="SUPFAM" id="SSF54593">
    <property type="entry name" value="Glyoxalase/Bleomycin resistance protein/Dihydroxybiphenyl dioxygenase"/>
    <property type="match status" value="1"/>
</dbReference>
<gene>
    <name evidence="2" type="ORF">ACFPM4_08725</name>
</gene>
<dbReference type="RefSeq" id="WP_382350270.1">
    <property type="nucleotide sequence ID" value="NZ_JBHSMC010000011.1"/>
</dbReference>
<name>A0ABW0LIM7_9BACI</name>
<dbReference type="Gene3D" id="3.30.720.110">
    <property type="match status" value="1"/>
</dbReference>
<dbReference type="Proteomes" id="UP001596147">
    <property type="component" value="Unassembled WGS sequence"/>
</dbReference>
<dbReference type="EMBL" id="JBHSMC010000011">
    <property type="protein sequence ID" value="MFC5464837.1"/>
    <property type="molecule type" value="Genomic_DNA"/>
</dbReference>
<organism evidence="2 3">
    <name type="scientific">Lederbergia graminis</name>
    <dbReference type="NCBI Taxonomy" id="735518"/>
    <lineage>
        <taxon>Bacteria</taxon>
        <taxon>Bacillati</taxon>
        <taxon>Bacillota</taxon>
        <taxon>Bacilli</taxon>
        <taxon>Bacillales</taxon>
        <taxon>Bacillaceae</taxon>
        <taxon>Lederbergia</taxon>
    </lineage>
</organism>
<comment type="caution">
    <text evidence="2">The sequence shown here is derived from an EMBL/GenBank/DDBJ whole genome shotgun (WGS) entry which is preliminary data.</text>
</comment>
<dbReference type="Gene3D" id="3.30.720.120">
    <property type="match status" value="1"/>
</dbReference>
<dbReference type="Pfam" id="PF18029">
    <property type="entry name" value="Glyoxalase_6"/>
    <property type="match status" value="1"/>
</dbReference>
<feature type="domain" description="VOC" evidence="1">
    <location>
        <begin position="7"/>
        <end position="119"/>
    </location>
</feature>
<reference evidence="3" key="1">
    <citation type="journal article" date="2019" name="Int. J. Syst. Evol. Microbiol.">
        <title>The Global Catalogue of Microorganisms (GCM) 10K type strain sequencing project: providing services to taxonomists for standard genome sequencing and annotation.</title>
        <authorList>
            <consortium name="The Broad Institute Genomics Platform"/>
            <consortium name="The Broad Institute Genome Sequencing Center for Infectious Disease"/>
            <person name="Wu L."/>
            <person name="Ma J."/>
        </authorList>
    </citation>
    <scope>NUCLEOTIDE SEQUENCE [LARGE SCALE GENOMIC DNA]</scope>
    <source>
        <strain evidence="3">CGMCC 1.12237</strain>
    </source>
</reference>
<evidence type="ECO:0000313" key="3">
    <source>
        <dbReference type="Proteomes" id="UP001596147"/>
    </source>
</evidence>
<keyword evidence="3" id="KW-1185">Reference proteome</keyword>
<dbReference type="PROSITE" id="PS51819">
    <property type="entry name" value="VOC"/>
    <property type="match status" value="1"/>
</dbReference>
<dbReference type="InterPro" id="IPR037523">
    <property type="entry name" value="VOC_core"/>
</dbReference>
<dbReference type="PANTHER" id="PTHR34109:SF1">
    <property type="entry name" value="VOC DOMAIN-CONTAINING PROTEIN"/>
    <property type="match status" value="1"/>
</dbReference>
<proteinExistence type="predicted"/>
<protein>
    <submittedName>
        <fullName evidence="2">VOC family protein</fullName>
    </submittedName>
</protein>
<sequence length="120" mass="13468">MSSQQNDIKLAPWLSVSNGAEALQFYKKAFHVEEIYRLDDNGTLIIAHVKVGSAEFWIQEDPESNAPARMIMTVPDPDSLFDQALKAGATEVVPVNESHGWRVGRLVDPFGHHWEIGRQL</sequence>
<evidence type="ECO:0000313" key="2">
    <source>
        <dbReference type="EMBL" id="MFC5464837.1"/>
    </source>
</evidence>
<dbReference type="InterPro" id="IPR041581">
    <property type="entry name" value="Glyoxalase_6"/>
</dbReference>